<proteinExistence type="predicted"/>
<evidence type="ECO:0000256" key="1">
    <source>
        <dbReference type="SAM" id="Phobius"/>
    </source>
</evidence>
<dbReference type="NCBIfam" id="TIGR01444">
    <property type="entry name" value="fkbM_fam"/>
    <property type="match status" value="1"/>
</dbReference>
<evidence type="ECO:0000259" key="2">
    <source>
        <dbReference type="Pfam" id="PF05050"/>
    </source>
</evidence>
<dbReference type="Pfam" id="PF05050">
    <property type="entry name" value="Methyltransf_21"/>
    <property type="match status" value="1"/>
</dbReference>
<dbReference type="PANTHER" id="PTHR34203:SF15">
    <property type="entry name" value="SLL1173 PROTEIN"/>
    <property type="match status" value="1"/>
</dbReference>
<name>A0A6S8XPX8_9STRA</name>
<keyword evidence="1" id="KW-0472">Membrane</keyword>
<dbReference type="SUPFAM" id="SSF53335">
    <property type="entry name" value="S-adenosyl-L-methionine-dependent methyltransferases"/>
    <property type="match status" value="1"/>
</dbReference>
<feature type="transmembrane region" description="Helical" evidence="1">
    <location>
        <begin position="20"/>
        <end position="38"/>
    </location>
</feature>
<dbReference type="Gene3D" id="3.40.50.150">
    <property type="entry name" value="Vaccinia Virus protein VP39"/>
    <property type="match status" value="1"/>
</dbReference>
<dbReference type="EMBL" id="HBIO01023314">
    <property type="protein sequence ID" value="CAE0473066.1"/>
    <property type="molecule type" value="Transcribed_RNA"/>
</dbReference>
<protein>
    <recommendedName>
        <fullName evidence="2">Methyltransferase FkbM domain-containing protein</fullName>
    </recommendedName>
</protein>
<evidence type="ECO:0000313" key="3">
    <source>
        <dbReference type="EMBL" id="CAE0473066.1"/>
    </source>
</evidence>
<dbReference type="InterPro" id="IPR052514">
    <property type="entry name" value="SAM-dependent_MTase"/>
</dbReference>
<keyword evidence="1" id="KW-0812">Transmembrane</keyword>
<evidence type="ECO:0000313" key="4">
    <source>
        <dbReference type="EMBL" id="CAE0473071.1"/>
    </source>
</evidence>
<dbReference type="EMBL" id="HBIO01023320">
    <property type="protein sequence ID" value="CAE0473071.1"/>
    <property type="molecule type" value="Transcribed_RNA"/>
</dbReference>
<dbReference type="PANTHER" id="PTHR34203">
    <property type="entry name" value="METHYLTRANSFERASE, FKBM FAMILY PROTEIN"/>
    <property type="match status" value="1"/>
</dbReference>
<reference evidence="3" key="1">
    <citation type="submission" date="2021-01" db="EMBL/GenBank/DDBJ databases">
        <authorList>
            <person name="Corre E."/>
            <person name="Pelletier E."/>
            <person name="Niang G."/>
            <person name="Scheremetjew M."/>
            <person name="Finn R."/>
            <person name="Kale V."/>
            <person name="Holt S."/>
            <person name="Cochrane G."/>
            <person name="Meng A."/>
            <person name="Brown T."/>
            <person name="Cohen L."/>
        </authorList>
    </citation>
    <scope>NUCLEOTIDE SEQUENCE</scope>
    <source>
        <strain evidence="3">MM31A-1</strain>
    </source>
</reference>
<accession>A0A6S8XPX8</accession>
<organism evidence="3">
    <name type="scientific">Chaetoceros debilis</name>
    <dbReference type="NCBI Taxonomy" id="122233"/>
    <lineage>
        <taxon>Eukaryota</taxon>
        <taxon>Sar</taxon>
        <taxon>Stramenopiles</taxon>
        <taxon>Ochrophyta</taxon>
        <taxon>Bacillariophyta</taxon>
        <taxon>Coscinodiscophyceae</taxon>
        <taxon>Chaetocerotophycidae</taxon>
        <taxon>Chaetocerotales</taxon>
        <taxon>Chaetocerotaceae</taxon>
        <taxon>Chaetoceros</taxon>
    </lineage>
</organism>
<keyword evidence="1" id="KW-1133">Transmembrane helix</keyword>
<gene>
    <name evidence="3" type="ORF">CDEB00056_LOCUS17919</name>
    <name evidence="4" type="ORF">CDEB00056_LOCUS17924</name>
</gene>
<dbReference type="InterPro" id="IPR029063">
    <property type="entry name" value="SAM-dependent_MTases_sf"/>
</dbReference>
<dbReference type="AlphaFoldDB" id="A0A6S8XPX8"/>
<feature type="domain" description="Methyltransferase FkbM" evidence="2">
    <location>
        <begin position="241"/>
        <end position="391"/>
    </location>
</feature>
<dbReference type="InterPro" id="IPR006342">
    <property type="entry name" value="FkbM_mtfrase"/>
</dbReference>
<sequence>MVKVRKSHRANSATLNNKIYLGAGALVGFIIVLCTTTGKNKTQLKPQRIGSSNVLDDVSGSSIMSDRKKIVQSNKAALVVAKQRNTSNSNAERPSECTRDQLLTVRSHLYPRLSLESLQSPWEQKSGITKMTKCPNPSNWLDEYYLELQEEYKQLKTSSSNGNSNSNIKDDSLNFPFVGMSVGCNKGFDALNTLRMGTFDASLVKSDWNKAMTDGDKLYHSVCKQSSTESFQVDEELVLKQQPREGSVHCFEPMPNTFKKLQKSAESLGYDKKGFKVVNGAVSKDEGKTYFKTKLEAGVENQGLGNACSAKSTNCDEVDILTLEKYVDNHVDSDGPIHILQIDVEGFDGDVMLGAGDSVLKRVEYLEFEYNWMGSWENQHLYDMIDMLDQKDFTCYWAGNEKLWRITGCWMQYFDVHLWSNVACVNRSRVPRLAYKMEDVFQKTLKATDVELDKEEVDESLHEILSTDAAKMSLHYLPKK</sequence>